<evidence type="ECO:0000313" key="2">
    <source>
        <dbReference type="EMBL" id="CEM54104.1"/>
    </source>
</evidence>
<feature type="region of interest" description="Disordered" evidence="1">
    <location>
        <begin position="106"/>
        <end position="125"/>
    </location>
</feature>
<dbReference type="EMBL" id="CDMZ01005755">
    <property type="protein sequence ID" value="CEM54104.1"/>
    <property type="molecule type" value="Genomic_DNA"/>
</dbReference>
<sequence length="125" mass="13966">MAVGRWHQCRWVCSGGDGRAGIGGKMRGPILNARACSTLCHLRTDLVNGIRNVWLGRLLIKGWEGRNWGKGSLVMLSFTEVICGVDPMFDVTDERMRALLMTNYNPEEEVTSEEEEKAEEKAAPK</sequence>
<evidence type="ECO:0000256" key="1">
    <source>
        <dbReference type="SAM" id="MobiDB-lite"/>
    </source>
</evidence>
<proteinExistence type="predicted"/>
<accession>A0A0G4IAQ1</accession>
<dbReference type="VEuPathDB" id="CryptoDB:Cvel_12503"/>
<gene>
    <name evidence="2" type="ORF">Cvel_12503</name>
</gene>
<organism evidence="2">
    <name type="scientific">Chromera velia CCMP2878</name>
    <dbReference type="NCBI Taxonomy" id="1169474"/>
    <lineage>
        <taxon>Eukaryota</taxon>
        <taxon>Sar</taxon>
        <taxon>Alveolata</taxon>
        <taxon>Colpodellida</taxon>
        <taxon>Chromeraceae</taxon>
        <taxon>Chromera</taxon>
    </lineage>
</organism>
<protein>
    <submittedName>
        <fullName evidence="2">Uncharacterized protein</fullName>
    </submittedName>
</protein>
<reference evidence="2" key="1">
    <citation type="submission" date="2014-11" db="EMBL/GenBank/DDBJ databases">
        <authorList>
            <person name="Otto D Thomas"/>
            <person name="Naeem Raeece"/>
        </authorList>
    </citation>
    <scope>NUCLEOTIDE SEQUENCE</scope>
</reference>
<feature type="compositionally biased region" description="Acidic residues" evidence="1">
    <location>
        <begin position="106"/>
        <end position="117"/>
    </location>
</feature>
<name>A0A0G4IAQ1_9ALVE</name>
<dbReference type="AlphaFoldDB" id="A0A0G4IAQ1"/>